<dbReference type="InterPro" id="IPR006684">
    <property type="entry name" value="YbgC/YbaW"/>
</dbReference>
<dbReference type="AlphaFoldDB" id="W7YS72"/>
<keyword evidence="2 3" id="KW-0378">Hydrolase</keyword>
<dbReference type="PIRSF" id="PIRSF003230">
    <property type="entry name" value="YbgC"/>
    <property type="match status" value="1"/>
</dbReference>
<dbReference type="GO" id="GO:0047617">
    <property type="term" value="F:fatty acyl-CoA hydrolase activity"/>
    <property type="evidence" value="ECO:0007669"/>
    <property type="project" value="TreeGrafter"/>
</dbReference>
<dbReference type="Gene3D" id="3.10.129.10">
    <property type="entry name" value="Hotdog Thioesterase"/>
    <property type="match status" value="1"/>
</dbReference>
<keyword evidence="4" id="KW-1185">Reference proteome</keyword>
<dbReference type="SUPFAM" id="SSF54637">
    <property type="entry name" value="Thioesterase/thiol ester dehydrase-isomerase"/>
    <property type="match status" value="1"/>
</dbReference>
<dbReference type="STRING" id="869213.GCA_000517085_02103"/>
<dbReference type="Proteomes" id="UP000019402">
    <property type="component" value="Unassembled WGS sequence"/>
</dbReference>
<gene>
    <name evidence="3" type="ORF">JCM21142_104033</name>
</gene>
<dbReference type="CDD" id="cd00586">
    <property type="entry name" value="4HBT"/>
    <property type="match status" value="1"/>
</dbReference>
<dbReference type="InterPro" id="IPR029069">
    <property type="entry name" value="HotDog_dom_sf"/>
</dbReference>
<evidence type="ECO:0000313" key="4">
    <source>
        <dbReference type="Proteomes" id="UP000019402"/>
    </source>
</evidence>
<evidence type="ECO:0000313" key="3">
    <source>
        <dbReference type="EMBL" id="GAF05304.1"/>
    </source>
</evidence>
<dbReference type="PANTHER" id="PTHR31793">
    <property type="entry name" value="4-HYDROXYBENZOYL-COA THIOESTERASE FAMILY MEMBER"/>
    <property type="match status" value="1"/>
</dbReference>
<protein>
    <submittedName>
        <fullName evidence="3">Acyl-CoA thioester hydrolase YbgC</fullName>
    </submittedName>
</protein>
<accession>W7YS72</accession>
<dbReference type="eggNOG" id="COG0824">
    <property type="taxonomic scope" value="Bacteria"/>
</dbReference>
<reference evidence="3 4" key="1">
    <citation type="journal article" date="2014" name="Genome Announc.">
        <title>Draft Genome Sequence of Cytophaga fermentans JCM 21142T, a Facultative Anaerobe Isolated from Marine Mud.</title>
        <authorList>
            <person name="Starns D."/>
            <person name="Oshima K."/>
            <person name="Suda W."/>
            <person name="Iino T."/>
            <person name="Yuki M."/>
            <person name="Inoue J."/>
            <person name="Kitamura K."/>
            <person name="Iida T."/>
            <person name="Darby A."/>
            <person name="Hattori M."/>
            <person name="Ohkuma M."/>
        </authorList>
    </citation>
    <scope>NUCLEOTIDE SEQUENCE [LARGE SCALE GENOMIC DNA]</scope>
    <source>
        <strain evidence="3 4">JCM 21142</strain>
    </source>
</reference>
<sequence length="146" mass="17243">MIVDHFQIRPRYNEVDRMGYVYHANHVTYCHQARTELMRKYELHDDLLEKKGYMLPVISFHIEYKTPARYDEVLTITTKICELPRVRFCMEFEIKNSDGKIVSKGTSEVVFVDKESRLPMAVPEFARQRLSRAFVDDLIGQRAAHC</sequence>
<dbReference type="OrthoDB" id="9800856at2"/>
<dbReference type="Pfam" id="PF13279">
    <property type="entry name" value="4HBT_2"/>
    <property type="match status" value="1"/>
</dbReference>
<name>W7YS72_9BACT</name>
<comment type="caution">
    <text evidence="3">The sequence shown here is derived from an EMBL/GenBank/DDBJ whole genome shotgun (WGS) entry which is preliminary data.</text>
</comment>
<evidence type="ECO:0000256" key="1">
    <source>
        <dbReference type="ARBA" id="ARBA00005953"/>
    </source>
</evidence>
<dbReference type="RefSeq" id="WP_044214157.1">
    <property type="nucleotide sequence ID" value="NZ_BAMD01000078.1"/>
</dbReference>
<dbReference type="PANTHER" id="PTHR31793:SF27">
    <property type="entry name" value="NOVEL THIOESTERASE SUPERFAMILY DOMAIN AND SAPOSIN A-TYPE DOMAIN CONTAINING PROTEIN (0610012H03RIK)"/>
    <property type="match status" value="1"/>
</dbReference>
<dbReference type="EMBL" id="BAMD01000078">
    <property type="protein sequence ID" value="GAF05304.1"/>
    <property type="molecule type" value="Genomic_DNA"/>
</dbReference>
<dbReference type="InterPro" id="IPR050563">
    <property type="entry name" value="4-hydroxybenzoyl-CoA_TE"/>
</dbReference>
<organism evidence="3 4">
    <name type="scientific">Saccharicrinis fermentans DSM 9555 = JCM 21142</name>
    <dbReference type="NCBI Taxonomy" id="869213"/>
    <lineage>
        <taxon>Bacteria</taxon>
        <taxon>Pseudomonadati</taxon>
        <taxon>Bacteroidota</taxon>
        <taxon>Bacteroidia</taxon>
        <taxon>Marinilabiliales</taxon>
        <taxon>Marinilabiliaceae</taxon>
        <taxon>Saccharicrinis</taxon>
    </lineage>
</organism>
<proteinExistence type="inferred from homology"/>
<comment type="similarity">
    <text evidence="1">Belongs to the 4-hydroxybenzoyl-CoA thioesterase family.</text>
</comment>
<evidence type="ECO:0000256" key="2">
    <source>
        <dbReference type="ARBA" id="ARBA00022801"/>
    </source>
</evidence>
<dbReference type="NCBIfam" id="TIGR00051">
    <property type="entry name" value="YbgC/FadM family acyl-CoA thioesterase"/>
    <property type="match status" value="1"/>
</dbReference>